<protein>
    <submittedName>
        <fullName evidence="7">Sigma-70 family RNA polymerase sigma factor</fullName>
    </submittedName>
</protein>
<dbReference type="KEGG" id="atq:GH723_17495"/>
<evidence type="ECO:0000256" key="3">
    <source>
        <dbReference type="ARBA" id="ARBA00023082"/>
    </source>
</evidence>
<proteinExistence type="inferred from homology"/>
<sequence length="190" mass="20567">MHTCDVRRGSGGACNGTGTWRVKGLMDSGSPRSISAPAAGTGAWPVALVDEYRHRFDALCRLATMLLGSSAEAEEIVQEAFMATARRGASVRNPGPYVRRAVVNGTLGVHRRRQTAARRRPDPAPPDAPVQLVELRDLLLDLPERQRTVLVLRYVEDLADDEIAATLGCRPATVRSLAARGLAAIRKEMT</sequence>
<evidence type="ECO:0000256" key="5">
    <source>
        <dbReference type="ARBA" id="ARBA00023163"/>
    </source>
</evidence>
<dbReference type="InterPro" id="IPR013249">
    <property type="entry name" value="RNA_pol_sigma70_r4_t2"/>
</dbReference>
<dbReference type="NCBIfam" id="TIGR02937">
    <property type="entry name" value="sigma70-ECF"/>
    <property type="match status" value="1"/>
</dbReference>
<dbReference type="InterPro" id="IPR013325">
    <property type="entry name" value="RNA_pol_sigma_r2"/>
</dbReference>
<dbReference type="Gene3D" id="1.10.10.10">
    <property type="entry name" value="Winged helix-like DNA-binding domain superfamily/Winged helix DNA-binding domain"/>
    <property type="match status" value="1"/>
</dbReference>
<reference evidence="7 8" key="1">
    <citation type="submission" date="2019-11" db="EMBL/GenBank/DDBJ databases">
        <authorList>
            <person name="He Y."/>
        </authorList>
    </citation>
    <scope>NUCLEOTIDE SEQUENCE [LARGE SCALE GENOMIC DNA]</scope>
    <source>
        <strain evidence="7 8">SCSIO 58843</strain>
    </source>
</reference>
<dbReference type="InterPro" id="IPR039425">
    <property type="entry name" value="RNA_pol_sigma-70-like"/>
</dbReference>
<dbReference type="SUPFAM" id="SSF88946">
    <property type="entry name" value="Sigma2 domain of RNA polymerase sigma factors"/>
    <property type="match status" value="1"/>
</dbReference>
<evidence type="ECO:0000256" key="4">
    <source>
        <dbReference type="ARBA" id="ARBA00023125"/>
    </source>
</evidence>
<dbReference type="PANTHER" id="PTHR43133:SF50">
    <property type="entry name" value="ECF RNA POLYMERASE SIGMA FACTOR SIGM"/>
    <property type="match status" value="1"/>
</dbReference>
<dbReference type="AlphaFoldDB" id="A0A5Q2RMP2"/>
<dbReference type="Proteomes" id="UP000334019">
    <property type="component" value="Chromosome"/>
</dbReference>
<dbReference type="EMBL" id="CP045851">
    <property type="protein sequence ID" value="QGG96744.1"/>
    <property type="molecule type" value="Genomic_DNA"/>
</dbReference>
<keyword evidence="4" id="KW-0238">DNA-binding</keyword>
<feature type="domain" description="RNA polymerase sigma factor 70 region 4 type 2" evidence="6">
    <location>
        <begin position="133"/>
        <end position="184"/>
    </location>
</feature>
<name>A0A5Q2RMP2_9ACTN</name>
<dbReference type="CDD" id="cd06171">
    <property type="entry name" value="Sigma70_r4"/>
    <property type="match status" value="1"/>
</dbReference>
<dbReference type="SUPFAM" id="SSF88659">
    <property type="entry name" value="Sigma3 and sigma4 domains of RNA polymerase sigma factors"/>
    <property type="match status" value="1"/>
</dbReference>
<dbReference type="Gene3D" id="1.10.1740.10">
    <property type="match status" value="1"/>
</dbReference>
<dbReference type="InterPro" id="IPR036388">
    <property type="entry name" value="WH-like_DNA-bd_sf"/>
</dbReference>
<dbReference type="PANTHER" id="PTHR43133">
    <property type="entry name" value="RNA POLYMERASE ECF-TYPE SIGMA FACTO"/>
    <property type="match status" value="1"/>
</dbReference>
<accession>A0A5Q2RMP2</accession>
<evidence type="ECO:0000313" key="7">
    <source>
        <dbReference type="EMBL" id="QGG96744.1"/>
    </source>
</evidence>
<keyword evidence="3" id="KW-0731">Sigma factor</keyword>
<evidence type="ECO:0000256" key="2">
    <source>
        <dbReference type="ARBA" id="ARBA00023015"/>
    </source>
</evidence>
<dbReference type="InterPro" id="IPR013324">
    <property type="entry name" value="RNA_pol_sigma_r3/r4-like"/>
</dbReference>
<dbReference type="GO" id="GO:0003677">
    <property type="term" value="F:DNA binding"/>
    <property type="evidence" value="ECO:0007669"/>
    <property type="project" value="UniProtKB-KW"/>
</dbReference>
<dbReference type="Pfam" id="PF08281">
    <property type="entry name" value="Sigma70_r4_2"/>
    <property type="match status" value="1"/>
</dbReference>
<keyword evidence="5" id="KW-0804">Transcription</keyword>
<keyword evidence="2" id="KW-0805">Transcription regulation</keyword>
<dbReference type="GO" id="GO:0016987">
    <property type="term" value="F:sigma factor activity"/>
    <property type="evidence" value="ECO:0007669"/>
    <property type="project" value="UniProtKB-KW"/>
</dbReference>
<comment type="similarity">
    <text evidence="1">Belongs to the sigma-70 factor family. ECF subfamily.</text>
</comment>
<organism evidence="7 8">
    <name type="scientific">Actinomarinicola tropica</name>
    <dbReference type="NCBI Taxonomy" id="2789776"/>
    <lineage>
        <taxon>Bacteria</taxon>
        <taxon>Bacillati</taxon>
        <taxon>Actinomycetota</taxon>
        <taxon>Acidimicrobiia</taxon>
        <taxon>Acidimicrobiales</taxon>
        <taxon>Iamiaceae</taxon>
        <taxon>Actinomarinicola</taxon>
    </lineage>
</organism>
<keyword evidence="8" id="KW-1185">Reference proteome</keyword>
<dbReference type="InterPro" id="IPR014284">
    <property type="entry name" value="RNA_pol_sigma-70_dom"/>
</dbReference>
<gene>
    <name evidence="7" type="ORF">GH723_17495</name>
</gene>
<evidence type="ECO:0000259" key="6">
    <source>
        <dbReference type="Pfam" id="PF08281"/>
    </source>
</evidence>
<dbReference type="GO" id="GO:0006352">
    <property type="term" value="P:DNA-templated transcription initiation"/>
    <property type="evidence" value="ECO:0007669"/>
    <property type="project" value="InterPro"/>
</dbReference>
<evidence type="ECO:0000256" key="1">
    <source>
        <dbReference type="ARBA" id="ARBA00010641"/>
    </source>
</evidence>
<evidence type="ECO:0000313" key="8">
    <source>
        <dbReference type="Proteomes" id="UP000334019"/>
    </source>
</evidence>